<dbReference type="STRING" id="391625.PPSIR1_04703"/>
<dbReference type="AlphaFoldDB" id="A6FWR3"/>
<evidence type="ECO:0008006" key="3">
    <source>
        <dbReference type="Google" id="ProtNLM"/>
    </source>
</evidence>
<protein>
    <recommendedName>
        <fullName evidence="3">Lipoprotein</fullName>
    </recommendedName>
</protein>
<evidence type="ECO:0000313" key="1">
    <source>
        <dbReference type="EMBL" id="EDM81737.1"/>
    </source>
</evidence>
<proteinExistence type="predicted"/>
<gene>
    <name evidence="1" type="ORF">PPSIR1_04703</name>
</gene>
<accession>A6FWR3</accession>
<dbReference type="RefSeq" id="WP_006968912.1">
    <property type="nucleotide sequence ID" value="NZ_ABCS01000001.1"/>
</dbReference>
<name>A6FWR3_9BACT</name>
<keyword evidence="2" id="KW-1185">Reference proteome</keyword>
<sequence>MSAARRLPLAGLGLACVVALTGCKRDAYAELDKALGTREQLDARAERLAAFVHPASDAEGTLHCRVQTYGHYDWGWMPFSGAEYAELGVALTLPSGQKRSTFVNEPYIDVSVEGVSLPPGSVVGVNLFDVDDYFDDPIATFELTVGEGEDAWPLSVGADPADPESASSAPYFMRCVHTTPEELAALEQAAGEAVAVESERALATFDPDLEANYFGMGSQLYDLRDMGGSLESWEATERAWDAKARAHVAKIVSRNPAPSEGPLLSLGDLDVHLRSLRCGRADQLAHYGGDLPTTLWHELPGVDSPGSQAPGRRCALELALHNPTRAAIGLRLVLENGLLDDGVLEVDGQAFEFAARPANGLPTRVGFIAYADLNPIVEGTRVEVMPQDRDALPRNYQTMVRPEATATLILAVETLPRLDVHTVEDMGSPTALLGVRSVYPPELRKPVERFDWLAIPGLP</sequence>
<dbReference type="PROSITE" id="PS51257">
    <property type="entry name" value="PROKAR_LIPOPROTEIN"/>
    <property type="match status" value="1"/>
</dbReference>
<comment type="caution">
    <text evidence="1">The sequence shown here is derived from an EMBL/GenBank/DDBJ whole genome shotgun (WGS) entry which is preliminary data.</text>
</comment>
<dbReference type="Proteomes" id="UP000005801">
    <property type="component" value="Unassembled WGS sequence"/>
</dbReference>
<evidence type="ECO:0000313" key="2">
    <source>
        <dbReference type="Proteomes" id="UP000005801"/>
    </source>
</evidence>
<reference evidence="1 2" key="1">
    <citation type="submission" date="2007-06" db="EMBL/GenBank/DDBJ databases">
        <authorList>
            <person name="Shimkets L."/>
            <person name="Ferriera S."/>
            <person name="Johnson J."/>
            <person name="Kravitz S."/>
            <person name="Beeson K."/>
            <person name="Sutton G."/>
            <person name="Rogers Y.-H."/>
            <person name="Friedman R."/>
            <person name="Frazier M."/>
            <person name="Venter J.C."/>
        </authorList>
    </citation>
    <scope>NUCLEOTIDE SEQUENCE [LARGE SCALE GENOMIC DNA]</scope>
    <source>
        <strain evidence="1 2">SIR-1</strain>
    </source>
</reference>
<organism evidence="1 2">
    <name type="scientific">Plesiocystis pacifica SIR-1</name>
    <dbReference type="NCBI Taxonomy" id="391625"/>
    <lineage>
        <taxon>Bacteria</taxon>
        <taxon>Pseudomonadati</taxon>
        <taxon>Myxococcota</taxon>
        <taxon>Polyangia</taxon>
        <taxon>Nannocystales</taxon>
        <taxon>Nannocystaceae</taxon>
        <taxon>Plesiocystis</taxon>
    </lineage>
</organism>
<dbReference type="EMBL" id="ABCS01000001">
    <property type="protein sequence ID" value="EDM81737.1"/>
    <property type="molecule type" value="Genomic_DNA"/>
</dbReference>